<keyword evidence="2" id="KW-1185">Reference proteome</keyword>
<gene>
    <name evidence="1" type="ORF">FAZ69_30350</name>
</gene>
<dbReference type="OrthoDB" id="8594232at2"/>
<name>A0A4V5PGL2_9BURK</name>
<dbReference type="Proteomes" id="UP000305539">
    <property type="component" value="Unassembled WGS sequence"/>
</dbReference>
<dbReference type="RefSeq" id="WP_136898793.1">
    <property type="nucleotide sequence ID" value="NZ_SWJE01000023.1"/>
</dbReference>
<dbReference type="EMBL" id="SWJE01000023">
    <property type="protein sequence ID" value="TKC79910.1"/>
    <property type="molecule type" value="Genomic_DNA"/>
</dbReference>
<evidence type="ECO:0000313" key="2">
    <source>
        <dbReference type="Proteomes" id="UP000305539"/>
    </source>
</evidence>
<proteinExistence type="predicted"/>
<reference evidence="1 2" key="1">
    <citation type="submission" date="2019-04" db="EMBL/GenBank/DDBJ databases">
        <title>Trinickia sp. 7GSK02, isolated from subtropical forest soil.</title>
        <authorList>
            <person name="Gao Z.-H."/>
            <person name="Qiu L.-H."/>
        </authorList>
    </citation>
    <scope>NUCLEOTIDE SEQUENCE [LARGE SCALE GENOMIC DNA]</scope>
    <source>
        <strain evidence="1 2">7GSK02</strain>
    </source>
</reference>
<comment type="caution">
    <text evidence="1">The sequence shown here is derived from an EMBL/GenBank/DDBJ whole genome shotgun (WGS) entry which is preliminary data.</text>
</comment>
<dbReference type="AlphaFoldDB" id="A0A4V5PGL2"/>
<dbReference type="CDD" id="cd14744">
    <property type="entry name" value="PAAR_CT_2"/>
    <property type="match status" value="1"/>
</dbReference>
<sequence>MDIFYAAVEDDPLDSGGRVIDGGSCGTVQGEDGRHRKFVFLGQRAWCDKCEGAGVIVAAPGSPGKKRLYDQQRDRQQALGGDLVLCKCERHPRIIPVHGRKWKITGDTNCLGGTAGGPGVARAVEMAVDYDDRFVLRDAHGHALTDAAYALRRESGVFEYGETDEKGRTHLLSSAAAAENIYVFLAG</sequence>
<accession>A0A4V5PGL2</accession>
<organism evidence="1 2">
    <name type="scientific">Trinickia terrae</name>
    <dbReference type="NCBI Taxonomy" id="2571161"/>
    <lineage>
        <taxon>Bacteria</taxon>
        <taxon>Pseudomonadati</taxon>
        <taxon>Pseudomonadota</taxon>
        <taxon>Betaproteobacteria</taxon>
        <taxon>Burkholderiales</taxon>
        <taxon>Burkholderiaceae</taxon>
        <taxon>Trinickia</taxon>
    </lineage>
</organism>
<evidence type="ECO:0000313" key="1">
    <source>
        <dbReference type="EMBL" id="TKC79910.1"/>
    </source>
</evidence>
<protein>
    <submittedName>
        <fullName evidence="1">PAAR domain-containing protein</fullName>
    </submittedName>
</protein>